<evidence type="ECO:0000259" key="1">
    <source>
        <dbReference type="Pfam" id="PF07238"/>
    </source>
</evidence>
<dbReference type="AlphaFoldDB" id="A0A8J6NJU6"/>
<gene>
    <name evidence="2" type="ORF">H8E29_07785</name>
</gene>
<dbReference type="Gene3D" id="2.40.10.220">
    <property type="entry name" value="predicted glycosyltransferase like domains"/>
    <property type="match status" value="1"/>
</dbReference>
<dbReference type="InterPro" id="IPR009875">
    <property type="entry name" value="PilZ_domain"/>
</dbReference>
<feature type="domain" description="PilZ" evidence="1">
    <location>
        <begin position="3"/>
        <end position="102"/>
    </location>
</feature>
<accession>A0A8J6NJU6</accession>
<dbReference type="GO" id="GO:0035438">
    <property type="term" value="F:cyclic-di-GMP binding"/>
    <property type="evidence" value="ECO:0007669"/>
    <property type="project" value="InterPro"/>
</dbReference>
<evidence type="ECO:0000313" key="2">
    <source>
        <dbReference type="EMBL" id="MBC8335147.1"/>
    </source>
</evidence>
<dbReference type="Pfam" id="PF07238">
    <property type="entry name" value="PilZ"/>
    <property type="match status" value="1"/>
</dbReference>
<organism evidence="2 3">
    <name type="scientific">Candidatus Desulfolinea nitratireducens</name>
    <dbReference type="NCBI Taxonomy" id="2841698"/>
    <lineage>
        <taxon>Bacteria</taxon>
        <taxon>Bacillati</taxon>
        <taxon>Chloroflexota</taxon>
        <taxon>Anaerolineae</taxon>
        <taxon>Anaerolineales</taxon>
        <taxon>Anaerolineales incertae sedis</taxon>
        <taxon>Candidatus Desulfolinea</taxon>
    </lineage>
</organism>
<evidence type="ECO:0000313" key="3">
    <source>
        <dbReference type="Proteomes" id="UP000614469"/>
    </source>
</evidence>
<dbReference type="SUPFAM" id="SSF141371">
    <property type="entry name" value="PilZ domain-like"/>
    <property type="match status" value="1"/>
</dbReference>
<protein>
    <submittedName>
        <fullName evidence="2">PilZ domain-containing protein</fullName>
    </submittedName>
</protein>
<sequence length="119" mass="13590">MSEKRNENRKDFPYYMQLTDATTSQLVGHLADISTGGFLLDSDKQIPVGQECNFNLALTEDVTDKPFITFLARSKWCRTDPTDPLVYNVGFHVLEMEPEDLEIFNIVVNLYGTNKPIDK</sequence>
<reference evidence="2 3" key="1">
    <citation type="submission" date="2020-08" db="EMBL/GenBank/DDBJ databases">
        <title>Bridging the membrane lipid divide: bacteria of the FCB group superphylum have the potential to synthesize archaeal ether lipids.</title>
        <authorList>
            <person name="Villanueva L."/>
            <person name="Von Meijenfeldt F.A.B."/>
            <person name="Westbye A.B."/>
            <person name="Yadav S."/>
            <person name="Hopmans E.C."/>
            <person name="Dutilh B.E."/>
            <person name="Sinninghe Damste J.S."/>
        </authorList>
    </citation>
    <scope>NUCLEOTIDE SEQUENCE [LARGE SCALE GENOMIC DNA]</scope>
    <source>
        <strain evidence="2">NIOZ-UU36</strain>
    </source>
</reference>
<dbReference type="EMBL" id="JACNJN010000092">
    <property type="protein sequence ID" value="MBC8335147.1"/>
    <property type="molecule type" value="Genomic_DNA"/>
</dbReference>
<proteinExistence type="predicted"/>
<dbReference type="Proteomes" id="UP000614469">
    <property type="component" value="Unassembled WGS sequence"/>
</dbReference>
<comment type="caution">
    <text evidence="2">The sequence shown here is derived from an EMBL/GenBank/DDBJ whole genome shotgun (WGS) entry which is preliminary data.</text>
</comment>
<name>A0A8J6NJU6_9CHLR</name>